<evidence type="ECO:0000313" key="3">
    <source>
        <dbReference type="Proteomes" id="UP000287033"/>
    </source>
</evidence>
<sequence>MTARIRPACQSRSRREEDADWPGRAAPLAESPNRHSNRFPISSVPAAAPATAMEKGQGRKRLRKREAGRSLLSSEANGQSSRENHNDSAITLSAPPLQPNPLSPTGAAPPPVRRTSTAAPRGSDSAAACPEDQHCSPLEIVTAPLPVRRTSTAAP</sequence>
<keyword evidence="3" id="KW-1185">Reference proteome</keyword>
<feature type="region of interest" description="Disordered" evidence="1">
    <location>
        <begin position="1"/>
        <end position="133"/>
    </location>
</feature>
<evidence type="ECO:0000313" key="2">
    <source>
        <dbReference type="EMBL" id="GCC44546.1"/>
    </source>
</evidence>
<comment type="caution">
    <text evidence="2">The sequence shown here is derived from an EMBL/GenBank/DDBJ whole genome shotgun (WGS) entry which is preliminary data.</text>
</comment>
<proteinExistence type="predicted"/>
<reference evidence="2 3" key="1">
    <citation type="journal article" date="2018" name="Nat. Ecol. Evol.">
        <title>Shark genomes provide insights into elasmobranch evolution and the origin of vertebrates.</title>
        <authorList>
            <person name="Hara Y"/>
            <person name="Yamaguchi K"/>
            <person name="Onimaru K"/>
            <person name="Kadota M"/>
            <person name="Koyanagi M"/>
            <person name="Keeley SD"/>
            <person name="Tatsumi K"/>
            <person name="Tanaka K"/>
            <person name="Motone F"/>
            <person name="Kageyama Y"/>
            <person name="Nozu R"/>
            <person name="Adachi N"/>
            <person name="Nishimura O"/>
            <person name="Nakagawa R"/>
            <person name="Tanegashima C"/>
            <person name="Kiyatake I"/>
            <person name="Matsumoto R"/>
            <person name="Murakumo K"/>
            <person name="Nishida K"/>
            <person name="Terakita A"/>
            <person name="Kuratani S"/>
            <person name="Sato K"/>
            <person name="Hyodo S Kuraku.S."/>
        </authorList>
    </citation>
    <scope>NUCLEOTIDE SEQUENCE [LARGE SCALE GENOMIC DNA]</scope>
</reference>
<feature type="compositionally biased region" description="Polar residues" evidence="1">
    <location>
        <begin position="71"/>
        <end position="91"/>
    </location>
</feature>
<dbReference type="EMBL" id="BEZZ01131906">
    <property type="protein sequence ID" value="GCC44546.1"/>
    <property type="molecule type" value="Genomic_DNA"/>
</dbReference>
<feature type="compositionally biased region" description="Pro residues" evidence="1">
    <location>
        <begin position="96"/>
        <end position="112"/>
    </location>
</feature>
<organism evidence="2 3">
    <name type="scientific">Chiloscyllium punctatum</name>
    <name type="common">Brownbanded bambooshark</name>
    <name type="synonym">Hemiscyllium punctatum</name>
    <dbReference type="NCBI Taxonomy" id="137246"/>
    <lineage>
        <taxon>Eukaryota</taxon>
        <taxon>Metazoa</taxon>
        <taxon>Chordata</taxon>
        <taxon>Craniata</taxon>
        <taxon>Vertebrata</taxon>
        <taxon>Chondrichthyes</taxon>
        <taxon>Elasmobranchii</taxon>
        <taxon>Galeomorphii</taxon>
        <taxon>Galeoidea</taxon>
        <taxon>Orectolobiformes</taxon>
        <taxon>Hemiscylliidae</taxon>
        <taxon>Chiloscyllium</taxon>
    </lineage>
</organism>
<name>A0A401TPJ4_CHIPU</name>
<dbReference type="Proteomes" id="UP000287033">
    <property type="component" value="Unassembled WGS sequence"/>
</dbReference>
<gene>
    <name evidence="2" type="ORF">chiPu_0028458</name>
</gene>
<evidence type="ECO:0000256" key="1">
    <source>
        <dbReference type="SAM" id="MobiDB-lite"/>
    </source>
</evidence>
<protein>
    <submittedName>
        <fullName evidence="2">Uncharacterized protein</fullName>
    </submittedName>
</protein>
<dbReference type="AlphaFoldDB" id="A0A401TPJ4"/>
<accession>A0A401TPJ4</accession>